<name>A0A1C3YJ75_GIBZE</name>
<reference evidence="2 3" key="3">
    <citation type="journal article" date="2015" name="BMC Genomics">
        <title>The completed genome sequence of the pathogenic ascomycete fungus Fusarium graminearum.</title>
        <authorList>
            <person name="King R."/>
            <person name="Urban M."/>
            <person name="Hammond-Kosack M.C."/>
            <person name="Hassani-Pak K."/>
            <person name="Hammond-Kosack K.E."/>
        </authorList>
    </citation>
    <scope>NUCLEOTIDE SEQUENCE [LARGE SCALE GENOMIC DNA]</scope>
    <source>
        <strain evidence="3">ATCC MYA-4620 / CBS 123657 / FGSC 9075 / NRRL 31084 / PH-1</strain>
    </source>
</reference>
<proteinExistence type="predicted"/>
<dbReference type="VEuPathDB" id="FungiDB:FGRAMPH1_01G08391"/>
<evidence type="ECO:0000313" key="3">
    <source>
        <dbReference type="Proteomes" id="UP000070720"/>
    </source>
</evidence>
<evidence type="ECO:0000256" key="1">
    <source>
        <dbReference type="SAM" id="Phobius"/>
    </source>
</evidence>
<keyword evidence="1" id="KW-0472">Membrane</keyword>
<dbReference type="InParanoid" id="A0A1C3YJ75"/>
<keyword evidence="3" id="KW-1185">Reference proteome</keyword>
<protein>
    <submittedName>
        <fullName evidence="2">Chromosome 1, complete genome</fullName>
    </submittedName>
</protein>
<reference evidence="3" key="1">
    <citation type="journal article" date="2007" name="Science">
        <title>The Fusarium graminearum genome reveals a link between localized polymorphism and pathogen specialization.</title>
        <authorList>
            <person name="Cuomo C.A."/>
            <person name="Gueldener U."/>
            <person name="Xu J.-R."/>
            <person name="Trail F."/>
            <person name="Turgeon B.G."/>
            <person name="Di Pietro A."/>
            <person name="Walton J.D."/>
            <person name="Ma L.-J."/>
            <person name="Baker S.E."/>
            <person name="Rep M."/>
            <person name="Adam G."/>
            <person name="Antoniw J."/>
            <person name="Baldwin T."/>
            <person name="Calvo S.E."/>
            <person name="Chang Y.-L."/>
            <person name="DeCaprio D."/>
            <person name="Gale L.R."/>
            <person name="Gnerre S."/>
            <person name="Goswami R.S."/>
            <person name="Hammond-Kosack K."/>
            <person name="Harris L.J."/>
            <person name="Hilburn K."/>
            <person name="Kennell J.C."/>
            <person name="Kroken S."/>
            <person name="Magnuson J.K."/>
            <person name="Mannhaupt G."/>
            <person name="Mauceli E.W."/>
            <person name="Mewes H.-W."/>
            <person name="Mitterbauer R."/>
            <person name="Muehlbauer G."/>
            <person name="Muensterkoetter M."/>
            <person name="Nelson D."/>
            <person name="O'Donnell K."/>
            <person name="Ouellet T."/>
            <person name="Qi W."/>
            <person name="Quesneville H."/>
            <person name="Roncero M.I.G."/>
            <person name="Seong K.-Y."/>
            <person name="Tetko I.V."/>
            <person name="Urban M."/>
            <person name="Waalwijk C."/>
            <person name="Ward T.J."/>
            <person name="Yao J."/>
            <person name="Birren B.W."/>
            <person name="Kistler H.C."/>
        </authorList>
    </citation>
    <scope>NUCLEOTIDE SEQUENCE [LARGE SCALE GENOMIC DNA]</scope>
    <source>
        <strain evidence="3">ATCC MYA-4620 / CBS 123657 / FGSC 9075 / NRRL 31084 / PH-1</strain>
    </source>
</reference>
<keyword evidence="1" id="KW-0812">Transmembrane</keyword>
<dbReference type="EMBL" id="HG970332">
    <property type="protein sequence ID" value="SCB64627.1"/>
    <property type="molecule type" value="Genomic_DNA"/>
</dbReference>
<dbReference type="AlphaFoldDB" id="A0A1C3YJ75"/>
<organism evidence="2 3">
    <name type="scientific">Gibberella zeae (strain ATCC MYA-4620 / CBS 123657 / FGSC 9075 / NRRL 31084 / PH-1)</name>
    <name type="common">Wheat head blight fungus</name>
    <name type="synonym">Fusarium graminearum</name>
    <dbReference type="NCBI Taxonomy" id="229533"/>
    <lineage>
        <taxon>Eukaryota</taxon>
        <taxon>Fungi</taxon>
        <taxon>Dikarya</taxon>
        <taxon>Ascomycota</taxon>
        <taxon>Pezizomycotina</taxon>
        <taxon>Sordariomycetes</taxon>
        <taxon>Hypocreomycetidae</taxon>
        <taxon>Hypocreales</taxon>
        <taxon>Nectriaceae</taxon>
        <taxon>Fusarium</taxon>
    </lineage>
</organism>
<evidence type="ECO:0000313" key="2">
    <source>
        <dbReference type="EMBL" id="SCB64627.1"/>
    </source>
</evidence>
<sequence>MFRLPATSPMFELSSPYPLKHVTDQNLQNLVVVLWNWELCENCKVRPGQQPCSPQTCPAVRWSRLKLFFDYYRKVTAEYVPDMVVGVPPALQSHTDLMAIIRQLKDNPDKTRSELTVICFSNHSDDQIPMPADQNRALDLALRVMTMITCSLEAGSANTLEAGLQPAQWAQDMTWPQFISNVFPTNDYSGVEESAATFHQINDRVTARRLSKVARLSLVPTNELSNHLKLNQKDGTVEIFHHTSFLKEVLIASKGDTKSYISRRLAIETLNSIQKTLFPSKTDATILLRSLISKHNLDADCLRYEPSIYQTGETLSGYRFLEQRLVELYEELDSPTPRGYLEKWLERKSGGRYVMMVTLAGVAIAILLGVLALAISIFQAWIGWQQWKHPVTG</sequence>
<accession>A0A1C3YJ75</accession>
<reference evidence="3" key="2">
    <citation type="journal article" date="2010" name="Nature">
        <title>Comparative genomics reveals mobile pathogenicity chromosomes in Fusarium.</title>
        <authorList>
            <person name="Ma L.J."/>
            <person name="van der Does H.C."/>
            <person name="Borkovich K.A."/>
            <person name="Coleman J.J."/>
            <person name="Daboussi M.J."/>
            <person name="Di Pietro A."/>
            <person name="Dufresne M."/>
            <person name="Freitag M."/>
            <person name="Grabherr M."/>
            <person name="Henrissat B."/>
            <person name="Houterman P.M."/>
            <person name="Kang S."/>
            <person name="Shim W.B."/>
            <person name="Woloshuk C."/>
            <person name="Xie X."/>
            <person name="Xu J.R."/>
            <person name="Antoniw J."/>
            <person name="Baker S.E."/>
            <person name="Bluhm B.H."/>
            <person name="Breakspear A."/>
            <person name="Brown D.W."/>
            <person name="Butchko R.A."/>
            <person name="Chapman S."/>
            <person name="Coulson R."/>
            <person name="Coutinho P.M."/>
            <person name="Danchin E.G."/>
            <person name="Diener A."/>
            <person name="Gale L.R."/>
            <person name="Gardiner D.M."/>
            <person name="Goff S."/>
            <person name="Hammond-Kosack K.E."/>
            <person name="Hilburn K."/>
            <person name="Hua-Van A."/>
            <person name="Jonkers W."/>
            <person name="Kazan K."/>
            <person name="Kodira C.D."/>
            <person name="Koehrsen M."/>
            <person name="Kumar L."/>
            <person name="Lee Y.H."/>
            <person name="Li L."/>
            <person name="Manners J.M."/>
            <person name="Miranda-Saavedra D."/>
            <person name="Mukherjee M."/>
            <person name="Park G."/>
            <person name="Park J."/>
            <person name="Park S.Y."/>
            <person name="Proctor R.H."/>
            <person name="Regev A."/>
            <person name="Ruiz-Roldan M.C."/>
            <person name="Sain D."/>
            <person name="Sakthikumar S."/>
            <person name="Sykes S."/>
            <person name="Schwartz D.C."/>
            <person name="Turgeon B.G."/>
            <person name="Wapinski I."/>
            <person name="Yoder O."/>
            <person name="Young S."/>
            <person name="Zeng Q."/>
            <person name="Zhou S."/>
            <person name="Galagan J."/>
            <person name="Cuomo C.A."/>
            <person name="Kistler H.C."/>
            <person name="Rep M."/>
        </authorList>
    </citation>
    <scope>GENOME REANNOTATION</scope>
    <source>
        <strain evidence="3">ATCC MYA-4620 / CBS 123657 / FGSC 9075 / NRRL 31084 / PH-1</strain>
    </source>
</reference>
<gene>
    <name evidence="2" type="ORF">FGRAMPH1_01T08391</name>
</gene>
<dbReference type="Proteomes" id="UP000070720">
    <property type="component" value="Chromosome 1"/>
</dbReference>
<dbReference type="eggNOG" id="ENOG502SI63">
    <property type="taxonomic scope" value="Eukaryota"/>
</dbReference>
<keyword evidence="1" id="KW-1133">Transmembrane helix</keyword>
<feature type="transmembrane region" description="Helical" evidence="1">
    <location>
        <begin position="353"/>
        <end position="382"/>
    </location>
</feature>